<name>A0A494TLS9_SPHPE</name>
<gene>
    <name evidence="2" type="ORF">D3Y57_12845</name>
</gene>
<reference evidence="2 3" key="1">
    <citation type="submission" date="2018-09" db="EMBL/GenBank/DDBJ databases">
        <title>Sphingomonas peninsula sp. nov., isolated from fildes peninsula, Antarctic soil.</title>
        <authorList>
            <person name="Yingchao G."/>
        </authorList>
    </citation>
    <scope>NUCLEOTIDE SEQUENCE [LARGE SCALE GENOMIC DNA]</scope>
    <source>
        <strain evidence="2 3">YZ-8</strain>
    </source>
</reference>
<proteinExistence type="predicted"/>
<feature type="region of interest" description="Disordered" evidence="1">
    <location>
        <begin position="59"/>
        <end position="86"/>
    </location>
</feature>
<evidence type="ECO:0000256" key="1">
    <source>
        <dbReference type="SAM" id="MobiDB-lite"/>
    </source>
</evidence>
<dbReference type="AlphaFoldDB" id="A0A494TLS9"/>
<accession>A0A494TLS9</accession>
<protein>
    <submittedName>
        <fullName evidence="2">Uncharacterized protein</fullName>
    </submittedName>
</protein>
<dbReference type="OrthoDB" id="7390084at2"/>
<dbReference type="KEGG" id="spha:D3Y57_12845"/>
<dbReference type="EMBL" id="CP032829">
    <property type="protein sequence ID" value="AYJ87973.1"/>
    <property type="molecule type" value="Genomic_DNA"/>
</dbReference>
<keyword evidence="3" id="KW-1185">Reference proteome</keyword>
<dbReference type="Proteomes" id="UP000276254">
    <property type="component" value="Chromosome"/>
</dbReference>
<evidence type="ECO:0000313" key="3">
    <source>
        <dbReference type="Proteomes" id="UP000276254"/>
    </source>
</evidence>
<dbReference type="PROSITE" id="PS51257">
    <property type="entry name" value="PROKAR_LIPOPROTEIN"/>
    <property type="match status" value="1"/>
</dbReference>
<sequence length="251" mass="26323">MGGFARIAAILVAPLLLFGCLLTPGKFVSTMTINADRTFAFTYKGEVIALDPSSAMKGFGDKPGTDDDATPPAKGTSSDGDDQPALRPIAATTTKDAPEEDAETKNRAIAASLSKEYGYRSVVYQGKGKFLIDYAITGTLTHNFTYPFNSDAEAIFPFVVIELRQGGLVRVKAPGFASNANSNGAGGMGAMSGSDQASKSLDGVFTLDTNAEIVSQNNEEGAKIIAGRKTIVWKATPLTKDAPSAVLKLAR</sequence>
<evidence type="ECO:0000313" key="2">
    <source>
        <dbReference type="EMBL" id="AYJ87973.1"/>
    </source>
</evidence>
<organism evidence="2 3">
    <name type="scientific">Sphingomonas paeninsulae</name>
    <dbReference type="NCBI Taxonomy" id="2319844"/>
    <lineage>
        <taxon>Bacteria</taxon>
        <taxon>Pseudomonadati</taxon>
        <taxon>Pseudomonadota</taxon>
        <taxon>Alphaproteobacteria</taxon>
        <taxon>Sphingomonadales</taxon>
        <taxon>Sphingomonadaceae</taxon>
        <taxon>Sphingomonas</taxon>
    </lineage>
</organism>